<dbReference type="RefSeq" id="WP_150061529.1">
    <property type="nucleotide sequence ID" value="NZ_JACHII010000006.1"/>
</dbReference>
<evidence type="ECO:0000313" key="3">
    <source>
        <dbReference type="Proteomes" id="UP000324065"/>
    </source>
</evidence>
<dbReference type="Proteomes" id="UP000324065">
    <property type="component" value="Unassembled WGS sequence"/>
</dbReference>
<accession>A0A5M6IDU7</accession>
<evidence type="ECO:0000256" key="1">
    <source>
        <dbReference type="SAM" id="MobiDB-lite"/>
    </source>
</evidence>
<proteinExistence type="predicted"/>
<feature type="compositionally biased region" description="Basic and acidic residues" evidence="1">
    <location>
        <begin position="175"/>
        <end position="189"/>
    </location>
</feature>
<reference evidence="2 3" key="1">
    <citation type="submission" date="2019-09" db="EMBL/GenBank/DDBJ databases">
        <title>Genome sequence of Roseospira marina, one of the more divergent members of the non-sulfur purple photosynthetic bacterial family, the Rhodospirillaceae.</title>
        <authorList>
            <person name="Meyer T."/>
            <person name="Kyndt J."/>
        </authorList>
    </citation>
    <scope>NUCLEOTIDE SEQUENCE [LARGE SCALE GENOMIC DNA]</scope>
    <source>
        <strain evidence="2 3">DSM 15113</strain>
    </source>
</reference>
<keyword evidence="3" id="KW-1185">Reference proteome</keyword>
<sequence>MTQDTAAVSAAATLASLTGASDPASKAAQRAAAADEAWADTWATIKEKGFSAFVEDLEKEKLEKLRAELLRTLGVTEEDLEEMDPAARGALEARISQQIQKRLAAASLMNAEGKDGQDAVIQEALQVLQGVGGAFTGASIPLGDRAALGDPTQGLPGTQSRLGRDMLLTLQQADDDTKAGLTDVRDSRARGRGLPTG</sequence>
<dbReference type="EMBL" id="VWPJ01000004">
    <property type="protein sequence ID" value="KAA5606460.1"/>
    <property type="molecule type" value="Genomic_DNA"/>
</dbReference>
<protein>
    <submittedName>
        <fullName evidence="2">Uncharacterized protein</fullName>
    </submittedName>
</protein>
<gene>
    <name evidence="2" type="ORF">F1188_06220</name>
</gene>
<dbReference type="AlphaFoldDB" id="A0A5M6IDU7"/>
<feature type="region of interest" description="Disordered" evidence="1">
    <location>
        <begin position="173"/>
        <end position="197"/>
    </location>
</feature>
<evidence type="ECO:0000313" key="2">
    <source>
        <dbReference type="EMBL" id="KAA5606460.1"/>
    </source>
</evidence>
<name>A0A5M6IDU7_9PROT</name>
<comment type="caution">
    <text evidence="2">The sequence shown here is derived from an EMBL/GenBank/DDBJ whole genome shotgun (WGS) entry which is preliminary data.</text>
</comment>
<organism evidence="2 3">
    <name type="scientific">Roseospira marina</name>
    <dbReference type="NCBI Taxonomy" id="140057"/>
    <lineage>
        <taxon>Bacteria</taxon>
        <taxon>Pseudomonadati</taxon>
        <taxon>Pseudomonadota</taxon>
        <taxon>Alphaproteobacteria</taxon>
        <taxon>Rhodospirillales</taxon>
        <taxon>Rhodospirillaceae</taxon>
        <taxon>Roseospira</taxon>
    </lineage>
</organism>